<dbReference type="Pfam" id="PF00849">
    <property type="entry name" value="PseudoU_synth_2"/>
    <property type="match status" value="1"/>
</dbReference>
<keyword evidence="1" id="KW-1133">Transmembrane helix</keyword>
<protein>
    <recommendedName>
        <fullName evidence="2">Pseudouridine synthase RsuA/RluA-like domain-containing protein</fullName>
    </recommendedName>
</protein>
<dbReference type="PANTHER" id="PTHR47381">
    <property type="entry name" value="ALPHA/BETA-HYDROLASES SUPERFAMILY PROTEIN"/>
    <property type="match status" value="1"/>
</dbReference>
<sequence length="143" mass="16559">MHQINNCSEGCLVLARTKEYCSVFHGKIRDKKVKKLYLALAAAPLPVGVMIYCVSIWLQDFFRKGFRWAIDHDKWRSRVDSIKDVFEEAQFDLGKSFIDKEVMEKVWDRIAPGLASQFDSLYTIPIIAPRPLLILNEMFFSAL</sequence>
<proteinExistence type="predicted"/>
<dbReference type="InterPro" id="IPR020103">
    <property type="entry name" value="PsdUridine_synth_cat_dom_sf"/>
</dbReference>
<keyword evidence="1" id="KW-0472">Membrane</keyword>
<comment type="caution">
    <text evidence="3">The sequence shown here is derived from an EMBL/GenBank/DDBJ whole genome shotgun (WGS) entry which is preliminary data.</text>
</comment>
<evidence type="ECO:0000256" key="1">
    <source>
        <dbReference type="SAM" id="Phobius"/>
    </source>
</evidence>
<dbReference type="Gene3D" id="3.30.2350.10">
    <property type="entry name" value="Pseudouridine synthase"/>
    <property type="match status" value="1"/>
</dbReference>
<reference evidence="3" key="1">
    <citation type="submission" date="2020-08" db="EMBL/GenBank/DDBJ databases">
        <title>Plant Genome Project.</title>
        <authorList>
            <person name="Zhang R.-G."/>
        </authorList>
    </citation>
    <scope>NUCLEOTIDE SEQUENCE</scope>
    <source>
        <strain evidence="3">WSP0</strain>
        <tissue evidence="3">Leaf</tissue>
    </source>
</reference>
<accession>A0AAV6K9H4</accession>
<dbReference type="PANTHER" id="PTHR47381:SF3">
    <property type="entry name" value="ALPHA_BETA-HYDROLASES SUPERFAMILY PROTEIN"/>
    <property type="match status" value="1"/>
</dbReference>
<dbReference type="GO" id="GO:0009982">
    <property type="term" value="F:pseudouridine synthase activity"/>
    <property type="evidence" value="ECO:0007669"/>
    <property type="project" value="InterPro"/>
</dbReference>
<organism evidence="3 4">
    <name type="scientific">Rhododendron griersonianum</name>
    <dbReference type="NCBI Taxonomy" id="479676"/>
    <lineage>
        <taxon>Eukaryota</taxon>
        <taxon>Viridiplantae</taxon>
        <taxon>Streptophyta</taxon>
        <taxon>Embryophyta</taxon>
        <taxon>Tracheophyta</taxon>
        <taxon>Spermatophyta</taxon>
        <taxon>Magnoliopsida</taxon>
        <taxon>eudicotyledons</taxon>
        <taxon>Gunneridae</taxon>
        <taxon>Pentapetalae</taxon>
        <taxon>asterids</taxon>
        <taxon>Ericales</taxon>
        <taxon>Ericaceae</taxon>
        <taxon>Ericoideae</taxon>
        <taxon>Rhodoreae</taxon>
        <taxon>Rhododendron</taxon>
    </lineage>
</organism>
<evidence type="ECO:0000313" key="4">
    <source>
        <dbReference type="Proteomes" id="UP000823749"/>
    </source>
</evidence>
<dbReference type="EMBL" id="JACTNZ010000005">
    <property type="protein sequence ID" value="KAG5548984.1"/>
    <property type="molecule type" value="Genomic_DNA"/>
</dbReference>
<name>A0AAV6K9H4_9ERIC</name>
<dbReference type="Proteomes" id="UP000823749">
    <property type="component" value="Chromosome 5"/>
</dbReference>
<dbReference type="GO" id="GO:0003723">
    <property type="term" value="F:RNA binding"/>
    <property type="evidence" value="ECO:0007669"/>
    <property type="project" value="InterPro"/>
</dbReference>
<dbReference type="SUPFAM" id="SSF55120">
    <property type="entry name" value="Pseudouridine synthase"/>
    <property type="match status" value="1"/>
</dbReference>
<dbReference type="AlphaFoldDB" id="A0AAV6K9H4"/>
<evidence type="ECO:0000313" key="3">
    <source>
        <dbReference type="EMBL" id="KAG5548984.1"/>
    </source>
</evidence>
<dbReference type="GO" id="GO:0001522">
    <property type="term" value="P:pseudouridine synthesis"/>
    <property type="evidence" value="ECO:0007669"/>
    <property type="project" value="InterPro"/>
</dbReference>
<dbReference type="InterPro" id="IPR006145">
    <property type="entry name" value="PsdUridine_synth_RsuA/RluA"/>
</dbReference>
<keyword evidence="4" id="KW-1185">Reference proteome</keyword>
<keyword evidence="1" id="KW-0812">Transmembrane</keyword>
<feature type="domain" description="Pseudouridine synthase RsuA/RluA-like" evidence="2">
    <location>
        <begin position="2"/>
        <end position="44"/>
    </location>
</feature>
<gene>
    <name evidence="3" type="ORF">RHGRI_014384</name>
</gene>
<evidence type="ECO:0000259" key="2">
    <source>
        <dbReference type="Pfam" id="PF00849"/>
    </source>
</evidence>
<feature type="transmembrane region" description="Helical" evidence="1">
    <location>
        <begin position="36"/>
        <end position="58"/>
    </location>
</feature>